<dbReference type="AlphaFoldDB" id="A0A812WWM6"/>
<comment type="caution">
    <text evidence="2">The sequence shown here is derived from an EMBL/GenBank/DDBJ whole genome shotgun (WGS) entry which is preliminary data.</text>
</comment>
<accession>A0A812WWM6</accession>
<proteinExistence type="predicted"/>
<evidence type="ECO:0000256" key="1">
    <source>
        <dbReference type="SAM" id="MobiDB-lite"/>
    </source>
</evidence>
<dbReference type="OrthoDB" id="409125at2759"/>
<dbReference type="EMBL" id="CAJNIZ010044440">
    <property type="protein sequence ID" value="CAE7689133.1"/>
    <property type="molecule type" value="Genomic_DNA"/>
</dbReference>
<evidence type="ECO:0000313" key="3">
    <source>
        <dbReference type="Proteomes" id="UP000649617"/>
    </source>
</evidence>
<evidence type="ECO:0000313" key="2">
    <source>
        <dbReference type="EMBL" id="CAE7689133.1"/>
    </source>
</evidence>
<organism evidence="2 3">
    <name type="scientific">Symbiodinium pilosum</name>
    <name type="common">Dinoflagellate</name>
    <dbReference type="NCBI Taxonomy" id="2952"/>
    <lineage>
        <taxon>Eukaryota</taxon>
        <taxon>Sar</taxon>
        <taxon>Alveolata</taxon>
        <taxon>Dinophyceae</taxon>
        <taxon>Suessiales</taxon>
        <taxon>Symbiodiniaceae</taxon>
        <taxon>Symbiodinium</taxon>
    </lineage>
</organism>
<feature type="region of interest" description="Disordered" evidence="1">
    <location>
        <begin position="1"/>
        <end position="23"/>
    </location>
</feature>
<reference evidence="2" key="1">
    <citation type="submission" date="2021-02" db="EMBL/GenBank/DDBJ databases">
        <authorList>
            <person name="Dougan E. K."/>
            <person name="Rhodes N."/>
            <person name="Thang M."/>
            <person name="Chan C."/>
        </authorList>
    </citation>
    <scope>NUCLEOTIDE SEQUENCE</scope>
</reference>
<gene>
    <name evidence="2" type="ORF">SPIL2461_LOCUS19292</name>
</gene>
<dbReference type="Proteomes" id="UP000649617">
    <property type="component" value="Unassembled WGS sequence"/>
</dbReference>
<sequence length="80" mass="9159">MYALANSRADALAQRSPGSSLSSYHYSMQERNVQFSRVPVPEGNTGVIICHQYIGLPPHMGEEVVRYDDYIRNQEWTRLT</sequence>
<name>A0A812WWM6_SYMPI</name>
<keyword evidence="3" id="KW-1185">Reference proteome</keyword>
<protein>
    <submittedName>
        <fullName evidence="2">Uncharacterized protein</fullName>
    </submittedName>
</protein>